<organism evidence="3 4">
    <name type="scientific">Lysobacter silvisoli</name>
    <dbReference type="NCBI Taxonomy" id="2293254"/>
    <lineage>
        <taxon>Bacteria</taxon>
        <taxon>Pseudomonadati</taxon>
        <taxon>Pseudomonadota</taxon>
        <taxon>Gammaproteobacteria</taxon>
        <taxon>Lysobacterales</taxon>
        <taxon>Lysobacteraceae</taxon>
        <taxon>Lysobacter</taxon>
    </lineage>
</organism>
<keyword evidence="2" id="KW-0560">Oxidoreductase</keyword>
<evidence type="ECO:0000256" key="1">
    <source>
        <dbReference type="ARBA" id="ARBA00006484"/>
    </source>
</evidence>
<dbReference type="PRINTS" id="PR00080">
    <property type="entry name" value="SDRFAMILY"/>
</dbReference>
<dbReference type="NCBIfam" id="NF005559">
    <property type="entry name" value="PRK07231.1"/>
    <property type="match status" value="1"/>
</dbReference>
<dbReference type="PANTHER" id="PTHR24321">
    <property type="entry name" value="DEHYDROGENASES, SHORT CHAIN"/>
    <property type="match status" value="1"/>
</dbReference>
<keyword evidence="4" id="KW-1185">Reference proteome</keyword>
<dbReference type="PRINTS" id="PR00081">
    <property type="entry name" value="GDHRDH"/>
</dbReference>
<dbReference type="AlphaFoldDB" id="A0A371K2X1"/>
<dbReference type="InterPro" id="IPR002347">
    <property type="entry name" value="SDR_fam"/>
</dbReference>
<name>A0A371K2X1_9GAMM</name>
<dbReference type="EMBL" id="QTSU01000001">
    <property type="protein sequence ID" value="RDZ28197.1"/>
    <property type="molecule type" value="Genomic_DNA"/>
</dbReference>
<reference evidence="3 4" key="1">
    <citation type="submission" date="2018-08" db="EMBL/GenBank/DDBJ databases">
        <title>Lysobacter sp. zong2l5, whole genome shotgun sequence.</title>
        <authorList>
            <person name="Zhang X."/>
            <person name="Feng G."/>
            <person name="Zhu H."/>
        </authorList>
    </citation>
    <scope>NUCLEOTIDE SEQUENCE [LARGE SCALE GENOMIC DNA]</scope>
    <source>
        <strain evidence="4">zong2l5</strain>
    </source>
</reference>
<comment type="caution">
    <text evidence="3">The sequence shown here is derived from an EMBL/GenBank/DDBJ whole genome shotgun (WGS) entry which is preliminary data.</text>
</comment>
<dbReference type="OrthoDB" id="9787298at2"/>
<dbReference type="RefSeq" id="WP_115857640.1">
    <property type="nucleotide sequence ID" value="NZ_QTSU01000001.1"/>
</dbReference>
<dbReference type="Proteomes" id="UP000264492">
    <property type="component" value="Unassembled WGS sequence"/>
</dbReference>
<evidence type="ECO:0000256" key="2">
    <source>
        <dbReference type="ARBA" id="ARBA00023002"/>
    </source>
</evidence>
<dbReference type="FunFam" id="3.40.50.720:FF:000084">
    <property type="entry name" value="Short-chain dehydrogenase reductase"/>
    <property type="match status" value="1"/>
</dbReference>
<proteinExistence type="inferred from homology"/>
<dbReference type="Pfam" id="PF13561">
    <property type="entry name" value="adh_short_C2"/>
    <property type="match status" value="1"/>
</dbReference>
<protein>
    <submittedName>
        <fullName evidence="3">SDR family NAD(P)-dependent oxidoreductase</fullName>
    </submittedName>
</protein>
<dbReference type="PANTHER" id="PTHR24321:SF8">
    <property type="entry name" value="ESTRADIOL 17-BETA-DEHYDROGENASE 8-RELATED"/>
    <property type="match status" value="1"/>
</dbReference>
<comment type="similarity">
    <text evidence="1">Belongs to the short-chain dehydrogenases/reductases (SDR) family.</text>
</comment>
<dbReference type="GO" id="GO:0016491">
    <property type="term" value="F:oxidoreductase activity"/>
    <property type="evidence" value="ECO:0007669"/>
    <property type="project" value="UniProtKB-KW"/>
</dbReference>
<dbReference type="NCBIfam" id="NF005681">
    <property type="entry name" value="PRK07478.1"/>
    <property type="match status" value="1"/>
</dbReference>
<evidence type="ECO:0000313" key="3">
    <source>
        <dbReference type="EMBL" id="RDZ28197.1"/>
    </source>
</evidence>
<dbReference type="Gene3D" id="3.40.50.720">
    <property type="entry name" value="NAD(P)-binding Rossmann-like Domain"/>
    <property type="match status" value="1"/>
</dbReference>
<gene>
    <name evidence="3" type="ORF">DX914_03365</name>
</gene>
<accession>A0A371K2X1</accession>
<evidence type="ECO:0000313" key="4">
    <source>
        <dbReference type="Proteomes" id="UP000264492"/>
    </source>
</evidence>
<sequence length="255" mass="25851">MTARLQGKVAIVTGASSGIGRASALCFAREGASVVLSARGADRLAAVAAEIESAGGQAIAVAGDVRDEAHAQALVRTAQQRYGGLDIAFNNAGGLGVMAPTPELSLAQWRDTLDNNLTGAFLGAKYQLPALLERGGGSLIFTSSFVGDTAAFPGLTAYAAAKAALLGLARSIAVEFGPRGVRSNALLPGATDTPAFREFGDDEQTRAYVAGLYALKRVAAAEEIAQAALFLASDASSFMTGSTLAVEGGVSVNRG</sequence>
<dbReference type="InterPro" id="IPR036291">
    <property type="entry name" value="NAD(P)-bd_dom_sf"/>
</dbReference>
<dbReference type="SUPFAM" id="SSF51735">
    <property type="entry name" value="NAD(P)-binding Rossmann-fold domains"/>
    <property type="match status" value="1"/>
</dbReference>